<dbReference type="GO" id="GO:0016616">
    <property type="term" value="F:oxidoreductase activity, acting on the CH-OH group of donors, NAD or NADP as acceptor"/>
    <property type="evidence" value="ECO:0007669"/>
    <property type="project" value="InterPro"/>
</dbReference>
<dbReference type="InterPro" id="IPR022616">
    <property type="entry name" value="Glyco_hydro_4_C"/>
</dbReference>
<dbReference type="GO" id="GO:0004553">
    <property type="term" value="F:hydrolase activity, hydrolyzing O-glycosyl compounds"/>
    <property type="evidence" value="ECO:0007669"/>
    <property type="project" value="InterPro"/>
</dbReference>
<evidence type="ECO:0000256" key="2">
    <source>
        <dbReference type="ARBA" id="ARBA00010141"/>
    </source>
</evidence>
<dbReference type="PRINTS" id="PR00732">
    <property type="entry name" value="GLHYDRLASE4"/>
</dbReference>
<evidence type="ECO:0000313" key="14">
    <source>
        <dbReference type="EMBL" id="SDI23591.1"/>
    </source>
</evidence>
<evidence type="ECO:0000256" key="8">
    <source>
        <dbReference type="ARBA" id="ARBA00023295"/>
    </source>
</evidence>
<feature type="site" description="Increases basicity of active site Tyr" evidence="11">
    <location>
        <position position="117"/>
    </location>
</feature>
<dbReference type="Pfam" id="PF11975">
    <property type="entry name" value="Glyco_hydro_4C"/>
    <property type="match status" value="1"/>
</dbReference>
<evidence type="ECO:0000256" key="12">
    <source>
        <dbReference type="RuleBase" id="RU361152"/>
    </source>
</evidence>
<keyword evidence="10" id="KW-0170">Cobalt</keyword>
<sequence>MDDSDQKIPVSIAFVGGGSLNWATGLMADLAHDRQLAAEVRLYDIDHAAACRNAEIGSRHAAASRGRAATYTACESLAEALEGADVVVISILPGSFEDMAQDIAIPAAFGIPQAVGDTVGPGGFVRALRAIPMLAEIARAIRAHAPNAFVCNLTNPMSVLTGTLHAVFPDIRAWGECHEVTKIRRQVAHIANTQAGAERYGHRDVEVNVLGINHFTFVNRILLDGRDMMPTYEEFVRAHMQSGWAQTEPGKDADYATYFGTRNLVAFDLFRRFGIPAAAGDRHLAEFLPVAEYLHDPEQWGFTLTPVDYRVRDRAQKQQRAEALRAGDIAPEAVRSDEALIEQIVALLGGEMHIGNVNLPNRGQMTDLPEGTIVETNAVFSRRGVEPICAGRLSQALAARVRDHAARQDALLRAVLECDHAALFPLFREDPLVAPLPDSAAREMFAQMLAATAHVLPDELKGAA</sequence>
<keyword evidence="6 10" id="KW-0464">Manganese</keyword>
<dbReference type="GO" id="GO:0046872">
    <property type="term" value="F:metal ion binding"/>
    <property type="evidence" value="ECO:0007669"/>
    <property type="project" value="UniProtKB-KW"/>
</dbReference>
<dbReference type="EMBL" id="FNEK01000001">
    <property type="protein sequence ID" value="SDI23591.1"/>
    <property type="molecule type" value="Genomic_DNA"/>
</dbReference>
<proteinExistence type="inferred from homology"/>
<dbReference type="RefSeq" id="WP_093147463.1">
    <property type="nucleotide sequence ID" value="NZ_FNEK01000001.1"/>
</dbReference>
<evidence type="ECO:0000256" key="1">
    <source>
        <dbReference type="ARBA" id="ARBA00001936"/>
    </source>
</evidence>
<dbReference type="STRING" id="571298.SAMN04488026_1001158"/>
<dbReference type="PANTHER" id="PTHR32092:SF2">
    <property type="entry name" value="ALPHA-GALACTURONIDASE"/>
    <property type="match status" value="1"/>
</dbReference>
<name>A0A1G8IXC9_9RHOB</name>
<keyword evidence="3 10" id="KW-0479">Metal-binding</keyword>
<dbReference type="Gene3D" id="3.90.1820.10">
    <property type="entry name" value="AglA-like glucosidase"/>
    <property type="match status" value="1"/>
</dbReference>
<feature type="binding site" evidence="9">
    <location>
        <position position="155"/>
    </location>
    <ligand>
        <name>substrate</name>
    </ligand>
</feature>
<evidence type="ECO:0000256" key="4">
    <source>
        <dbReference type="ARBA" id="ARBA00022801"/>
    </source>
</evidence>
<feature type="domain" description="Glycosyl hydrolase family 4 C-terminal" evidence="13">
    <location>
        <begin position="209"/>
        <end position="433"/>
    </location>
</feature>
<keyword evidence="5 12" id="KW-0520">NAD</keyword>
<keyword evidence="15" id="KW-1185">Reference proteome</keyword>
<accession>A0A1G8IXC9</accession>
<dbReference type="SUPFAM" id="SSF51735">
    <property type="entry name" value="NAD(P)-binding Rossmann-fold domains"/>
    <property type="match status" value="1"/>
</dbReference>
<evidence type="ECO:0000256" key="3">
    <source>
        <dbReference type="ARBA" id="ARBA00022723"/>
    </source>
</evidence>
<keyword evidence="8 12" id="KW-0326">Glycosidase</keyword>
<dbReference type="GO" id="GO:0005975">
    <property type="term" value="P:carbohydrate metabolic process"/>
    <property type="evidence" value="ECO:0007669"/>
    <property type="project" value="InterPro"/>
</dbReference>
<dbReference type="SUPFAM" id="SSF56327">
    <property type="entry name" value="LDH C-terminal domain-like"/>
    <property type="match status" value="1"/>
</dbReference>
<evidence type="ECO:0000256" key="10">
    <source>
        <dbReference type="PIRSR" id="PIRSR601088-3"/>
    </source>
</evidence>
<evidence type="ECO:0000256" key="6">
    <source>
        <dbReference type="ARBA" id="ARBA00023211"/>
    </source>
</evidence>
<protein>
    <submittedName>
        <fullName evidence="14">Alpha-galactosidase</fullName>
    </submittedName>
</protein>
<evidence type="ECO:0000313" key="15">
    <source>
        <dbReference type="Proteomes" id="UP000199382"/>
    </source>
</evidence>
<reference evidence="14 15" key="1">
    <citation type="submission" date="2016-10" db="EMBL/GenBank/DDBJ databases">
        <authorList>
            <person name="de Groot N.N."/>
        </authorList>
    </citation>
    <scope>NUCLEOTIDE SEQUENCE [LARGE SCALE GENOMIC DNA]</scope>
    <source>
        <strain evidence="14 15">DSM 25294</strain>
    </source>
</reference>
<evidence type="ECO:0000259" key="13">
    <source>
        <dbReference type="Pfam" id="PF11975"/>
    </source>
</evidence>
<comment type="cofactor">
    <cofactor evidence="12">
        <name>NAD(+)</name>
        <dbReference type="ChEBI" id="CHEBI:57540"/>
    </cofactor>
    <text evidence="12">Binds 1 NAD(+) per subunit.</text>
</comment>
<comment type="cofactor">
    <cofactor evidence="1">
        <name>Mn(2+)</name>
        <dbReference type="ChEBI" id="CHEBI:29035"/>
    </cofactor>
</comment>
<evidence type="ECO:0000256" key="9">
    <source>
        <dbReference type="PIRSR" id="PIRSR601088-2"/>
    </source>
</evidence>
<evidence type="ECO:0000256" key="7">
    <source>
        <dbReference type="ARBA" id="ARBA00023277"/>
    </source>
</evidence>
<keyword evidence="4 12" id="KW-0378">Hydrolase</keyword>
<feature type="binding site" evidence="10">
    <location>
        <position position="177"/>
    </location>
    <ligand>
        <name>Mn(2+)</name>
        <dbReference type="ChEBI" id="CHEBI:29035"/>
    </ligand>
</feature>
<dbReference type="InterPro" id="IPR015955">
    <property type="entry name" value="Lactate_DH/Glyco_Ohase_4_C"/>
</dbReference>
<keyword evidence="10" id="KW-0408">Iron</keyword>
<evidence type="ECO:0000256" key="5">
    <source>
        <dbReference type="ARBA" id="ARBA00023027"/>
    </source>
</evidence>
<organism evidence="14 15">
    <name type="scientific">Aliiruegeria lutimaris</name>
    <dbReference type="NCBI Taxonomy" id="571298"/>
    <lineage>
        <taxon>Bacteria</taxon>
        <taxon>Pseudomonadati</taxon>
        <taxon>Pseudomonadota</taxon>
        <taxon>Alphaproteobacteria</taxon>
        <taxon>Rhodobacterales</taxon>
        <taxon>Roseobacteraceae</taxon>
        <taxon>Aliiruegeria</taxon>
    </lineage>
</organism>
<comment type="similarity">
    <text evidence="2 12">Belongs to the glycosyl hydrolase 4 family.</text>
</comment>
<feature type="binding site" evidence="10">
    <location>
        <position position="214"/>
    </location>
    <ligand>
        <name>Mn(2+)</name>
        <dbReference type="ChEBI" id="CHEBI:29035"/>
    </ligand>
</feature>
<dbReference type="InterPro" id="IPR036291">
    <property type="entry name" value="NAD(P)-bd_dom_sf"/>
</dbReference>
<dbReference type="OrthoDB" id="9767022at2"/>
<keyword evidence="10" id="KW-0533">Nickel</keyword>
<dbReference type="AlphaFoldDB" id="A0A1G8IXC9"/>
<dbReference type="Pfam" id="PF02056">
    <property type="entry name" value="Glyco_hydro_4"/>
    <property type="match status" value="1"/>
</dbReference>
<dbReference type="InterPro" id="IPR001088">
    <property type="entry name" value="Glyco_hydro_4"/>
</dbReference>
<gene>
    <name evidence="14" type="ORF">SAMN04488026_1001158</name>
</gene>
<dbReference type="InterPro" id="IPR053715">
    <property type="entry name" value="GH4_Enzyme_sf"/>
</dbReference>
<keyword evidence="7" id="KW-0119">Carbohydrate metabolism</keyword>
<dbReference type="Proteomes" id="UP000199382">
    <property type="component" value="Unassembled WGS sequence"/>
</dbReference>
<dbReference type="PANTHER" id="PTHR32092">
    <property type="entry name" value="6-PHOSPHO-BETA-GLUCOSIDASE-RELATED"/>
    <property type="match status" value="1"/>
</dbReference>
<evidence type="ECO:0000256" key="11">
    <source>
        <dbReference type="PIRSR" id="PIRSR601088-4"/>
    </source>
</evidence>